<evidence type="ECO:0000313" key="3">
    <source>
        <dbReference type="Proteomes" id="UP000316167"/>
    </source>
</evidence>
<feature type="transmembrane region" description="Helical" evidence="1">
    <location>
        <begin position="6"/>
        <end position="34"/>
    </location>
</feature>
<dbReference type="Proteomes" id="UP000316167">
    <property type="component" value="Unassembled WGS sequence"/>
</dbReference>
<evidence type="ECO:0000256" key="1">
    <source>
        <dbReference type="SAM" id="Phobius"/>
    </source>
</evidence>
<sequence length="59" mass="6339">MAGTTIVLTTVGLIVVNATFVILLVIGAKVWWLFFNGAAKRLIINHSLLFEAAPVTDVV</sequence>
<dbReference type="EMBL" id="VLLE01000008">
    <property type="protein sequence ID" value="TWI77925.1"/>
    <property type="molecule type" value="Genomic_DNA"/>
</dbReference>
<name>A0A562S946_9BACT</name>
<proteinExistence type="predicted"/>
<keyword evidence="3" id="KW-1185">Reference proteome</keyword>
<dbReference type="AlphaFoldDB" id="A0A562S946"/>
<comment type="caution">
    <text evidence="2">The sequence shown here is derived from an EMBL/GenBank/DDBJ whole genome shotgun (WGS) entry which is preliminary data.</text>
</comment>
<keyword evidence="1" id="KW-0472">Membrane</keyword>
<organism evidence="2 3">
    <name type="scientific">Lacibacter cauensis</name>
    <dbReference type="NCBI Taxonomy" id="510947"/>
    <lineage>
        <taxon>Bacteria</taxon>
        <taxon>Pseudomonadati</taxon>
        <taxon>Bacteroidota</taxon>
        <taxon>Chitinophagia</taxon>
        <taxon>Chitinophagales</taxon>
        <taxon>Chitinophagaceae</taxon>
        <taxon>Lacibacter</taxon>
    </lineage>
</organism>
<keyword evidence="1" id="KW-1133">Transmembrane helix</keyword>
<protein>
    <submittedName>
        <fullName evidence="2">Uncharacterized protein</fullName>
    </submittedName>
</protein>
<dbReference type="RefSeq" id="WP_144888623.1">
    <property type="nucleotide sequence ID" value="NZ_VLLE01000008.1"/>
</dbReference>
<reference evidence="2 3" key="1">
    <citation type="journal article" date="2015" name="Stand. Genomic Sci.">
        <title>Genomic Encyclopedia of Bacterial and Archaeal Type Strains, Phase III: the genomes of soil and plant-associated and newly described type strains.</title>
        <authorList>
            <person name="Whitman W.B."/>
            <person name="Woyke T."/>
            <person name="Klenk H.P."/>
            <person name="Zhou Y."/>
            <person name="Lilburn T.G."/>
            <person name="Beck B.J."/>
            <person name="De Vos P."/>
            <person name="Vandamme P."/>
            <person name="Eisen J.A."/>
            <person name="Garrity G."/>
            <person name="Hugenholtz P."/>
            <person name="Kyrpides N.C."/>
        </authorList>
    </citation>
    <scope>NUCLEOTIDE SEQUENCE [LARGE SCALE GENOMIC DNA]</scope>
    <source>
        <strain evidence="2 3">CGMCC 1.7271</strain>
    </source>
</reference>
<keyword evidence="1" id="KW-0812">Transmembrane</keyword>
<accession>A0A562S946</accession>
<evidence type="ECO:0000313" key="2">
    <source>
        <dbReference type="EMBL" id="TWI77925.1"/>
    </source>
</evidence>
<gene>
    <name evidence="2" type="ORF">IQ13_4166</name>
</gene>